<evidence type="ECO:0000256" key="3">
    <source>
        <dbReference type="SAM" id="MobiDB-lite"/>
    </source>
</evidence>
<dbReference type="Proteomes" id="UP000078512">
    <property type="component" value="Unassembled WGS sequence"/>
</dbReference>
<dbReference type="OrthoDB" id="10251809at2759"/>
<evidence type="ECO:0000313" key="5">
    <source>
        <dbReference type="EMBL" id="OAQ35157.1"/>
    </source>
</evidence>
<dbReference type="SUPFAM" id="SSF50965">
    <property type="entry name" value="Galactose oxidase, central domain"/>
    <property type="match status" value="1"/>
</dbReference>
<dbReference type="AlphaFoldDB" id="A0A197KBS0"/>
<dbReference type="InterPro" id="IPR011043">
    <property type="entry name" value="Gal_Oxase/kelch_b-propeller"/>
</dbReference>
<evidence type="ECO:0000313" key="6">
    <source>
        <dbReference type="Proteomes" id="UP000078512"/>
    </source>
</evidence>
<name>A0A197KBS0_9FUNG</name>
<accession>A0A197KBS0</accession>
<keyword evidence="6" id="KW-1185">Reference proteome</keyword>
<dbReference type="Pfam" id="PF24681">
    <property type="entry name" value="Kelch_KLHDC2_KLHL20_DRC7"/>
    <property type="match status" value="1"/>
</dbReference>
<gene>
    <name evidence="5" type="ORF">K457DRAFT_13715</name>
</gene>
<dbReference type="Gene3D" id="2.120.10.80">
    <property type="entry name" value="Kelch-type beta propeller"/>
    <property type="match status" value="1"/>
</dbReference>
<evidence type="ECO:0000256" key="4">
    <source>
        <dbReference type="SAM" id="Phobius"/>
    </source>
</evidence>
<dbReference type="PANTHER" id="PTHR46093:SF18">
    <property type="entry name" value="FIBRONECTIN TYPE-III DOMAIN-CONTAINING PROTEIN"/>
    <property type="match status" value="1"/>
</dbReference>
<proteinExistence type="predicted"/>
<keyword evidence="1" id="KW-0880">Kelch repeat</keyword>
<keyword evidence="4" id="KW-1133">Transmembrane helix</keyword>
<dbReference type="PANTHER" id="PTHR46093">
    <property type="entry name" value="ACYL-COA-BINDING DOMAIN-CONTAINING PROTEIN 5"/>
    <property type="match status" value="1"/>
</dbReference>
<dbReference type="STRING" id="1314771.A0A197KBS0"/>
<keyword evidence="4" id="KW-0472">Membrane</keyword>
<feature type="compositionally biased region" description="Low complexity" evidence="3">
    <location>
        <begin position="383"/>
        <end position="407"/>
    </location>
</feature>
<evidence type="ECO:0008006" key="7">
    <source>
        <dbReference type="Google" id="ProtNLM"/>
    </source>
</evidence>
<reference evidence="5 6" key="1">
    <citation type="submission" date="2016-05" db="EMBL/GenBank/DDBJ databases">
        <title>Genome sequencing reveals origins of a unique bacterial endosymbiosis in the earliest lineages of terrestrial Fungi.</title>
        <authorList>
            <consortium name="DOE Joint Genome Institute"/>
            <person name="Uehling J."/>
            <person name="Gryganskyi A."/>
            <person name="Hameed K."/>
            <person name="Tschaplinski T."/>
            <person name="Misztal P."/>
            <person name="Wu S."/>
            <person name="Desiro A."/>
            <person name="Vande Pol N."/>
            <person name="Du Z.-Y."/>
            <person name="Zienkiewicz A."/>
            <person name="Zienkiewicz K."/>
            <person name="Morin E."/>
            <person name="Tisserant E."/>
            <person name="Splivallo R."/>
            <person name="Hainaut M."/>
            <person name="Henrissat B."/>
            <person name="Ohm R."/>
            <person name="Kuo A."/>
            <person name="Yan J."/>
            <person name="Lipzen A."/>
            <person name="Nolan M."/>
            <person name="Labutti K."/>
            <person name="Barry K."/>
            <person name="Goldstein A."/>
            <person name="Labbe J."/>
            <person name="Schadt C."/>
            <person name="Tuskan G."/>
            <person name="Grigoriev I."/>
            <person name="Martin F."/>
            <person name="Vilgalys R."/>
            <person name="Bonito G."/>
        </authorList>
    </citation>
    <scope>NUCLEOTIDE SEQUENCE [LARGE SCALE GENOMIC DNA]</scope>
    <source>
        <strain evidence="5 6">AG-77</strain>
    </source>
</reference>
<keyword evidence="2" id="KW-0677">Repeat</keyword>
<protein>
    <recommendedName>
        <fullName evidence="7">Galactose oxidase</fullName>
    </recommendedName>
</protein>
<evidence type="ECO:0000256" key="1">
    <source>
        <dbReference type="ARBA" id="ARBA00022441"/>
    </source>
</evidence>
<organism evidence="5 6">
    <name type="scientific">Linnemannia elongata AG-77</name>
    <dbReference type="NCBI Taxonomy" id="1314771"/>
    <lineage>
        <taxon>Eukaryota</taxon>
        <taxon>Fungi</taxon>
        <taxon>Fungi incertae sedis</taxon>
        <taxon>Mucoromycota</taxon>
        <taxon>Mortierellomycotina</taxon>
        <taxon>Mortierellomycetes</taxon>
        <taxon>Mortierellales</taxon>
        <taxon>Mortierellaceae</taxon>
        <taxon>Linnemannia</taxon>
    </lineage>
</organism>
<sequence length="527" mass="57530">MAYMRAGPSFYVQGGKVVRQKNDYAISPQLYALDISISWATDSPPWTALTAGPTYNLYNGVTSPDNKTLTTLFQEQTTQLLVNQYSLETNTWKYSFVGVNENLRGIRPVLDPTSGLIYIQGQQNMIILDPRTMSIQPYPIAKTTMPSRSFPGAVYHPGRKSILYLGGFSPEGVFEARTYVTEYMIAANSWGVFATTGSLPTPRADHCMTINEDGSKIIVFGGRIPYANTTTVTTFTGTLYVLDVATATWTVGMGSDPRLYMACTIVGDQFIAWGGFDGINTTDGPPIIYSLTTGNWTKTYTAPAYYANGTRPGGGLASPPSNPSSEQDSSKLVAILGGTLGSICVLAFAAVFYLLHKRRADNAQYKALTQQRILSQIEMLNKPSSSSFDNNPSTSSSPLPRSSAPTTARATIDVSRPTSQYDPIVIKPDIRNPQHGGDRSHTIDYDPINYIQANPHPVFQSNLGGVFFVPQVSSYHYPVMATATQSPGVGPVYVQSPYTQTVLMQPVGFDTRHQQQQQQQQQQGSAK</sequence>
<keyword evidence="4" id="KW-0812">Transmembrane</keyword>
<dbReference type="InterPro" id="IPR015915">
    <property type="entry name" value="Kelch-typ_b-propeller"/>
</dbReference>
<feature type="region of interest" description="Disordered" evidence="3">
    <location>
        <begin position="383"/>
        <end position="414"/>
    </location>
</feature>
<dbReference type="EMBL" id="KV442015">
    <property type="protein sequence ID" value="OAQ35157.1"/>
    <property type="molecule type" value="Genomic_DNA"/>
</dbReference>
<feature type="transmembrane region" description="Helical" evidence="4">
    <location>
        <begin position="332"/>
        <end position="355"/>
    </location>
</feature>
<evidence type="ECO:0000256" key="2">
    <source>
        <dbReference type="ARBA" id="ARBA00022737"/>
    </source>
</evidence>